<dbReference type="Ensembl" id="ENSPKIT00000026161.1">
    <property type="protein sequence ID" value="ENSPKIP00000002219.1"/>
    <property type="gene ID" value="ENSPKIG00000020153.1"/>
</dbReference>
<feature type="transmembrane region" description="Helical" evidence="7">
    <location>
        <begin position="149"/>
        <end position="171"/>
    </location>
</feature>
<evidence type="ECO:0000256" key="7">
    <source>
        <dbReference type="SAM" id="Phobius"/>
    </source>
</evidence>
<evidence type="ECO:0000256" key="4">
    <source>
        <dbReference type="ARBA" id="ARBA00022989"/>
    </source>
</evidence>
<keyword evidence="9" id="KW-1185">Reference proteome</keyword>
<feature type="transmembrane region" description="Helical" evidence="7">
    <location>
        <begin position="218"/>
        <end position="243"/>
    </location>
</feature>
<protein>
    <submittedName>
        <fullName evidence="8">Serine incorporator 4</fullName>
    </submittedName>
</protein>
<evidence type="ECO:0000256" key="5">
    <source>
        <dbReference type="ARBA" id="ARBA00023136"/>
    </source>
</evidence>
<feature type="transmembrane region" description="Helical" evidence="7">
    <location>
        <begin position="336"/>
        <end position="360"/>
    </location>
</feature>
<dbReference type="Proteomes" id="UP000261540">
    <property type="component" value="Unplaced"/>
</dbReference>
<keyword evidence="3 7" id="KW-0812">Transmembrane</keyword>
<dbReference type="Pfam" id="PF03348">
    <property type="entry name" value="Serinc"/>
    <property type="match status" value="1"/>
</dbReference>
<organism evidence="8 9">
    <name type="scientific">Paramormyrops kingsleyae</name>
    <dbReference type="NCBI Taxonomy" id="1676925"/>
    <lineage>
        <taxon>Eukaryota</taxon>
        <taxon>Metazoa</taxon>
        <taxon>Chordata</taxon>
        <taxon>Craniata</taxon>
        <taxon>Vertebrata</taxon>
        <taxon>Euteleostomi</taxon>
        <taxon>Actinopterygii</taxon>
        <taxon>Neopterygii</taxon>
        <taxon>Teleostei</taxon>
        <taxon>Osteoglossocephala</taxon>
        <taxon>Osteoglossomorpha</taxon>
        <taxon>Osteoglossiformes</taxon>
        <taxon>Mormyridae</taxon>
        <taxon>Paramormyrops</taxon>
    </lineage>
</organism>
<feature type="region of interest" description="Disordered" evidence="6">
    <location>
        <begin position="484"/>
        <end position="514"/>
    </location>
</feature>
<keyword evidence="4 7" id="KW-1133">Transmembrane helix</keyword>
<dbReference type="AlphaFoldDB" id="A0A3B3Q8S7"/>
<dbReference type="PANTHER" id="PTHR10383">
    <property type="entry name" value="SERINE INCORPORATOR"/>
    <property type="match status" value="1"/>
</dbReference>
<feature type="transmembrane region" description="Helical" evidence="7">
    <location>
        <begin position="458"/>
        <end position="481"/>
    </location>
</feature>
<evidence type="ECO:0000256" key="1">
    <source>
        <dbReference type="ARBA" id="ARBA00004141"/>
    </source>
</evidence>
<feature type="transmembrane region" description="Helical" evidence="7">
    <location>
        <begin position="115"/>
        <end position="137"/>
    </location>
</feature>
<feature type="transmembrane region" description="Helical" evidence="7">
    <location>
        <begin position="255"/>
        <end position="272"/>
    </location>
</feature>
<name>A0A3B3Q8S7_9TELE</name>
<dbReference type="GO" id="GO:0016020">
    <property type="term" value="C:membrane"/>
    <property type="evidence" value="ECO:0007669"/>
    <property type="project" value="UniProtKB-SubCell"/>
</dbReference>
<dbReference type="InterPro" id="IPR005016">
    <property type="entry name" value="TDE1/TMS"/>
</dbReference>
<sequence>MIGHHCILNNVLEVPWVGVRCGPPVPWSVGLSLEPLPALQICCCCGPAPCSLCCSGCPSIKSSTSTRLMYTLFHVLACTVSCLMFSKTVSEAVSQNVSSCFYLQEDCQILVGYSAVYRVCFGTACFHLVMALFLIDVRSSQNYRALIQNGFWLLKFIILVAMCTAAFFIPTDSFLHAWHYIGVVGGLAFILIQLILITAFAHTWNKNWLTGAAKNKCWYAAIMLATLLFYAVAASAFNFMYKYYTHPAACYLNKALLWTNLGLCVLMSFLAVTPCVQRRQPRSGLLQASIISCYVMYLTFSALSSRPPDTVVYEGTNITVCHPNVSQDGIQKEGNAVAIIGAAIMYCCVLFACNEASYLAEMFGPFWMIKVYRYEFKVNILGKWSLSFPVVFEVDEGFQGRQRVIHNENQRVTYSYFFFHFVFFLASLYVMMTLTNWFSYESAVLETTFTQGSWSTFYVKLSSCWACVLLYLGLLLGPVCCSQPGRAPRPRRIRIRGPRPEVESPTAFSKTHEE</sequence>
<dbReference type="PANTHER" id="PTHR10383:SF5">
    <property type="entry name" value="SERINE INCORPORATOR 4"/>
    <property type="match status" value="1"/>
</dbReference>
<feature type="compositionally biased region" description="Basic residues" evidence="6">
    <location>
        <begin position="488"/>
        <end position="497"/>
    </location>
</feature>
<feature type="transmembrane region" description="Helical" evidence="7">
    <location>
        <begin position="68"/>
        <end position="86"/>
    </location>
</feature>
<evidence type="ECO:0000313" key="9">
    <source>
        <dbReference type="Proteomes" id="UP000261540"/>
    </source>
</evidence>
<evidence type="ECO:0000256" key="6">
    <source>
        <dbReference type="SAM" id="MobiDB-lite"/>
    </source>
</evidence>
<feature type="transmembrane region" description="Helical" evidence="7">
    <location>
        <begin position="416"/>
        <end position="438"/>
    </location>
</feature>
<proteinExistence type="inferred from homology"/>
<accession>A0A3B3Q8S7</accession>
<reference evidence="8" key="1">
    <citation type="submission" date="2025-08" db="UniProtKB">
        <authorList>
            <consortium name="Ensembl"/>
        </authorList>
    </citation>
    <scope>IDENTIFICATION</scope>
</reference>
<feature type="transmembrane region" description="Helical" evidence="7">
    <location>
        <begin position="177"/>
        <end position="197"/>
    </location>
</feature>
<feature type="transmembrane region" description="Helical" evidence="7">
    <location>
        <begin position="284"/>
        <end position="303"/>
    </location>
</feature>
<comment type="subcellular location">
    <subcellularLocation>
        <location evidence="1">Membrane</location>
        <topology evidence="1">Multi-pass membrane protein</topology>
    </subcellularLocation>
</comment>
<dbReference type="GeneTree" id="ENSGT01030000234623"/>
<evidence type="ECO:0000313" key="8">
    <source>
        <dbReference type="Ensembl" id="ENSPKIP00000002219.1"/>
    </source>
</evidence>
<evidence type="ECO:0000256" key="3">
    <source>
        <dbReference type="ARBA" id="ARBA00022692"/>
    </source>
</evidence>
<keyword evidence="5 7" id="KW-0472">Membrane</keyword>
<reference evidence="8" key="2">
    <citation type="submission" date="2025-09" db="UniProtKB">
        <authorList>
            <consortium name="Ensembl"/>
        </authorList>
    </citation>
    <scope>IDENTIFICATION</scope>
</reference>
<evidence type="ECO:0000256" key="2">
    <source>
        <dbReference type="ARBA" id="ARBA00006665"/>
    </source>
</evidence>
<comment type="similarity">
    <text evidence="2">Belongs to the TDE1 family.</text>
</comment>